<dbReference type="HOGENOM" id="CLU_3031894_0_0_1"/>
<name>A0A0C2XIG4_AMAMK</name>
<accession>A0A0C2XIG4</accession>
<organism evidence="1 2">
    <name type="scientific">Amanita muscaria (strain Koide BX008)</name>
    <dbReference type="NCBI Taxonomy" id="946122"/>
    <lineage>
        <taxon>Eukaryota</taxon>
        <taxon>Fungi</taxon>
        <taxon>Dikarya</taxon>
        <taxon>Basidiomycota</taxon>
        <taxon>Agaricomycotina</taxon>
        <taxon>Agaricomycetes</taxon>
        <taxon>Agaricomycetidae</taxon>
        <taxon>Agaricales</taxon>
        <taxon>Pluteineae</taxon>
        <taxon>Amanitaceae</taxon>
        <taxon>Amanita</taxon>
    </lineage>
</organism>
<gene>
    <name evidence="1" type="ORF">M378DRAFT_157524</name>
</gene>
<protein>
    <submittedName>
        <fullName evidence="1">Uncharacterized protein</fullName>
    </submittedName>
</protein>
<evidence type="ECO:0000313" key="2">
    <source>
        <dbReference type="Proteomes" id="UP000054549"/>
    </source>
</evidence>
<keyword evidence="2" id="KW-1185">Reference proteome</keyword>
<dbReference type="InParanoid" id="A0A0C2XIG4"/>
<sequence>MIGFGPSILRCEPAPNREMQSLLDQHRQVLRENSCTLDTTPLISSNEHADGIEER</sequence>
<proteinExistence type="predicted"/>
<dbReference type="EMBL" id="KN818226">
    <property type="protein sequence ID" value="KIL69271.1"/>
    <property type="molecule type" value="Genomic_DNA"/>
</dbReference>
<dbReference type="Proteomes" id="UP000054549">
    <property type="component" value="Unassembled WGS sequence"/>
</dbReference>
<dbReference type="AlphaFoldDB" id="A0A0C2XIG4"/>
<reference evidence="1 2" key="1">
    <citation type="submission" date="2014-04" db="EMBL/GenBank/DDBJ databases">
        <title>Evolutionary Origins and Diversification of the Mycorrhizal Mutualists.</title>
        <authorList>
            <consortium name="DOE Joint Genome Institute"/>
            <consortium name="Mycorrhizal Genomics Consortium"/>
            <person name="Kohler A."/>
            <person name="Kuo A."/>
            <person name="Nagy L.G."/>
            <person name="Floudas D."/>
            <person name="Copeland A."/>
            <person name="Barry K.W."/>
            <person name="Cichocki N."/>
            <person name="Veneault-Fourrey C."/>
            <person name="LaButti K."/>
            <person name="Lindquist E.A."/>
            <person name="Lipzen A."/>
            <person name="Lundell T."/>
            <person name="Morin E."/>
            <person name="Murat C."/>
            <person name="Riley R."/>
            <person name="Ohm R."/>
            <person name="Sun H."/>
            <person name="Tunlid A."/>
            <person name="Henrissat B."/>
            <person name="Grigoriev I.V."/>
            <person name="Hibbett D.S."/>
            <person name="Martin F."/>
        </authorList>
    </citation>
    <scope>NUCLEOTIDE SEQUENCE [LARGE SCALE GENOMIC DNA]</scope>
    <source>
        <strain evidence="1 2">Koide BX008</strain>
    </source>
</reference>
<evidence type="ECO:0000313" key="1">
    <source>
        <dbReference type="EMBL" id="KIL69271.1"/>
    </source>
</evidence>